<protein>
    <recommendedName>
        <fullName evidence="3">Transposase</fullName>
    </recommendedName>
</protein>
<keyword evidence="2" id="KW-1185">Reference proteome</keyword>
<name>A0A1B1YXA3_9GAMM</name>
<dbReference type="AlphaFoldDB" id="A0A1B1YXA3"/>
<sequence>MYMPAMVATARTAWSRALKQRLAVAGKPPLLILGAMMRKLLCVAYGVRKSGRPFHSSLHSMAG</sequence>
<proteinExistence type="predicted"/>
<organism evidence="1 2">
    <name type="scientific">Immundisolibacter cernigliae</name>
    <dbReference type="NCBI Taxonomy" id="1810504"/>
    <lineage>
        <taxon>Bacteria</taxon>
        <taxon>Pseudomonadati</taxon>
        <taxon>Pseudomonadota</taxon>
        <taxon>Gammaproteobacteria</taxon>
        <taxon>Immundisolibacterales</taxon>
        <taxon>Immundisolibacteraceae</taxon>
        <taxon>Immundisolibacter</taxon>
    </lineage>
</organism>
<dbReference type="Proteomes" id="UP000092952">
    <property type="component" value="Chromosome"/>
</dbReference>
<evidence type="ECO:0000313" key="1">
    <source>
        <dbReference type="EMBL" id="ANX05421.1"/>
    </source>
</evidence>
<evidence type="ECO:0008006" key="3">
    <source>
        <dbReference type="Google" id="ProtNLM"/>
    </source>
</evidence>
<dbReference type="InParanoid" id="A0A1B1YXA3"/>
<gene>
    <name evidence="1" type="ORF">PG2T_00685</name>
</gene>
<reference evidence="2" key="1">
    <citation type="submission" date="2016-03" db="EMBL/GenBank/DDBJ databases">
        <title>Complete genome sequence of Solimmundus cernigliae, representing a novel lineage of polycyclic aromatic hydrocarbon degraders within the Gammaproteobacteria.</title>
        <authorList>
            <person name="Singleton D.R."/>
            <person name="Dickey A.N."/>
            <person name="Scholl E.H."/>
            <person name="Wright F.A."/>
            <person name="Aitken M.D."/>
        </authorList>
    </citation>
    <scope>NUCLEOTIDE SEQUENCE [LARGE SCALE GENOMIC DNA]</scope>
    <source>
        <strain evidence="2">TR3.2</strain>
    </source>
</reference>
<dbReference type="EMBL" id="CP014671">
    <property type="protein sequence ID" value="ANX05421.1"/>
    <property type="molecule type" value="Genomic_DNA"/>
</dbReference>
<evidence type="ECO:0000313" key="2">
    <source>
        <dbReference type="Proteomes" id="UP000092952"/>
    </source>
</evidence>
<accession>A0A1B1YXA3</accession>
<dbReference type="KEGG" id="gbi:PG2T_00685"/>
<dbReference type="STRING" id="1810504.PG2T_00685"/>